<dbReference type="EMBL" id="CP033972">
    <property type="protein sequence ID" value="AZG46967.1"/>
    <property type="molecule type" value="Genomic_DNA"/>
</dbReference>
<feature type="transmembrane region" description="Helical" evidence="7">
    <location>
        <begin position="147"/>
        <end position="172"/>
    </location>
</feature>
<feature type="transmembrane region" description="Helical" evidence="7">
    <location>
        <begin position="269"/>
        <end position="293"/>
    </location>
</feature>
<reference evidence="9 10" key="1">
    <citation type="submission" date="2018-11" db="EMBL/GenBank/DDBJ databases">
        <title>Gordonia insulae sp. nov., isolated from an island soil.</title>
        <authorList>
            <person name="Kim Y.S."/>
            <person name="Kim S.B."/>
        </authorList>
    </citation>
    <scope>NUCLEOTIDE SEQUENCE [LARGE SCALE GENOMIC DNA]</scope>
    <source>
        <strain evidence="9 10">MMS17-SY073</strain>
    </source>
</reference>
<comment type="subcellular location">
    <subcellularLocation>
        <location evidence="1">Cell membrane</location>
        <topology evidence="1">Multi-pass membrane protein</topology>
    </subcellularLocation>
</comment>
<feature type="domain" description="Major facilitator superfamily (MFS) profile" evidence="8">
    <location>
        <begin position="55"/>
        <end position="459"/>
    </location>
</feature>
<evidence type="ECO:0000256" key="6">
    <source>
        <dbReference type="SAM" id="MobiDB-lite"/>
    </source>
</evidence>
<proteinExistence type="predicted"/>
<keyword evidence="10" id="KW-1185">Reference proteome</keyword>
<dbReference type="InterPro" id="IPR036259">
    <property type="entry name" value="MFS_trans_sf"/>
</dbReference>
<sequence length="471" mass="48744">MGLPTSTVSTGTSTSDMSTTKVSTSKVSTSSVSTSTDGVATAARRPARRSRYPWIVFALTFGLLLSDYMSRQVLSAIFPFLKAEWALTDSQLASLTSIVALMVGLLTLPLSLLADRWGRVRSLVVMAVLWSLATLACAVAANFEQLLAARFLVGVGEAAYGSVGIALVLSVFSPRLHASLSGAFMAGGSFGSVLGVAVGGYIAVHLGWRWSFAAMAVFGLLLVALFRALVTERSLDRHAADKPADGEPNATPSAAGTASSGYRAPVSSLFTSPAVLCAYVGGGLQMFTAAVLLSWTPSFFNRYYGLAPDKAATAAAAVVLLVGTGMVVCGIITDRLGRHDVRSKWTSAIAYCAISMVCLGVGFSLGNGPAQLILMGIGAFFAAGSCGPTAAMVANLTHPSIRASAMGTLTVSNNLLGLALGPFVIGILADHVGLRMAMQLSPLVYVLAIVALVAGRRLHPAAVRKLAKETS</sequence>
<keyword evidence="3 7" id="KW-0812">Transmembrane</keyword>
<gene>
    <name evidence="9" type="primary">exuT_2</name>
    <name evidence="9" type="ORF">D7316_03572</name>
</gene>
<name>A0A3G8JPF6_9ACTN</name>
<feature type="transmembrane region" description="Helical" evidence="7">
    <location>
        <begin position="345"/>
        <end position="366"/>
    </location>
</feature>
<dbReference type="Gene3D" id="1.20.1250.20">
    <property type="entry name" value="MFS general substrate transporter like domains"/>
    <property type="match status" value="1"/>
</dbReference>
<dbReference type="AlphaFoldDB" id="A0A3G8JPF6"/>
<dbReference type="PROSITE" id="PS50850">
    <property type="entry name" value="MFS"/>
    <property type="match status" value="1"/>
</dbReference>
<keyword evidence="5 7" id="KW-0472">Membrane</keyword>
<feature type="compositionally biased region" description="Low complexity" evidence="6">
    <location>
        <begin position="250"/>
        <end position="259"/>
    </location>
</feature>
<feature type="transmembrane region" description="Helical" evidence="7">
    <location>
        <begin position="52"/>
        <end position="70"/>
    </location>
</feature>
<organism evidence="9 10">
    <name type="scientific">Gordonia insulae</name>
    <dbReference type="NCBI Taxonomy" id="2420509"/>
    <lineage>
        <taxon>Bacteria</taxon>
        <taxon>Bacillati</taxon>
        <taxon>Actinomycetota</taxon>
        <taxon>Actinomycetes</taxon>
        <taxon>Mycobacteriales</taxon>
        <taxon>Gordoniaceae</taxon>
        <taxon>Gordonia</taxon>
    </lineage>
</organism>
<feature type="region of interest" description="Disordered" evidence="6">
    <location>
        <begin position="239"/>
        <end position="259"/>
    </location>
</feature>
<accession>A0A3G8JPF6</accession>
<evidence type="ECO:0000256" key="4">
    <source>
        <dbReference type="ARBA" id="ARBA00022989"/>
    </source>
</evidence>
<evidence type="ECO:0000313" key="9">
    <source>
        <dbReference type="EMBL" id="AZG46967.1"/>
    </source>
</evidence>
<feature type="transmembrane region" description="Helical" evidence="7">
    <location>
        <begin position="184"/>
        <end position="204"/>
    </location>
</feature>
<evidence type="ECO:0000256" key="3">
    <source>
        <dbReference type="ARBA" id="ARBA00022692"/>
    </source>
</evidence>
<feature type="transmembrane region" description="Helical" evidence="7">
    <location>
        <begin position="415"/>
        <end position="434"/>
    </location>
</feature>
<dbReference type="PANTHER" id="PTHR43124">
    <property type="entry name" value="PURINE EFFLUX PUMP PBUE"/>
    <property type="match status" value="1"/>
</dbReference>
<dbReference type="GO" id="GO:0022857">
    <property type="term" value="F:transmembrane transporter activity"/>
    <property type="evidence" value="ECO:0007669"/>
    <property type="project" value="InterPro"/>
</dbReference>
<dbReference type="Pfam" id="PF07690">
    <property type="entry name" value="MFS_1"/>
    <property type="match status" value="1"/>
</dbReference>
<evidence type="ECO:0000256" key="5">
    <source>
        <dbReference type="ARBA" id="ARBA00023136"/>
    </source>
</evidence>
<feature type="transmembrane region" description="Helical" evidence="7">
    <location>
        <begin position="122"/>
        <end position="141"/>
    </location>
</feature>
<evidence type="ECO:0000313" key="10">
    <source>
        <dbReference type="Proteomes" id="UP000271469"/>
    </source>
</evidence>
<feature type="region of interest" description="Disordered" evidence="6">
    <location>
        <begin position="1"/>
        <end position="22"/>
    </location>
</feature>
<dbReference type="InterPro" id="IPR020846">
    <property type="entry name" value="MFS_dom"/>
</dbReference>
<dbReference type="InterPro" id="IPR011701">
    <property type="entry name" value="MFS"/>
</dbReference>
<dbReference type="KEGG" id="gom:D7316_03572"/>
<dbReference type="SUPFAM" id="SSF103473">
    <property type="entry name" value="MFS general substrate transporter"/>
    <property type="match status" value="1"/>
</dbReference>
<feature type="transmembrane region" description="Helical" evidence="7">
    <location>
        <begin position="372"/>
        <end position="394"/>
    </location>
</feature>
<dbReference type="Proteomes" id="UP000271469">
    <property type="component" value="Chromosome"/>
</dbReference>
<keyword evidence="4 7" id="KW-1133">Transmembrane helix</keyword>
<dbReference type="InterPro" id="IPR050189">
    <property type="entry name" value="MFS_Efflux_Transporters"/>
</dbReference>
<evidence type="ECO:0000256" key="7">
    <source>
        <dbReference type="SAM" id="Phobius"/>
    </source>
</evidence>
<evidence type="ECO:0000259" key="8">
    <source>
        <dbReference type="PROSITE" id="PS50850"/>
    </source>
</evidence>
<feature type="transmembrane region" description="Helical" evidence="7">
    <location>
        <begin position="90"/>
        <end position="110"/>
    </location>
</feature>
<keyword evidence="2" id="KW-1003">Cell membrane</keyword>
<protein>
    <submittedName>
        <fullName evidence="9">Hexuronate transporter</fullName>
    </submittedName>
</protein>
<feature type="transmembrane region" description="Helical" evidence="7">
    <location>
        <begin position="440"/>
        <end position="458"/>
    </location>
</feature>
<dbReference type="GO" id="GO:0005886">
    <property type="term" value="C:plasma membrane"/>
    <property type="evidence" value="ECO:0007669"/>
    <property type="project" value="UniProtKB-SubCell"/>
</dbReference>
<evidence type="ECO:0000256" key="1">
    <source>
        <dbReference type="ARBA" id="ARBA00004651"/>
    </source>
</evidence>
<feature type="transmembrane region" description="Helical" evidence="7">
    <location>
        <begin position="210"/>
        <end position="230"/>
    </location>
</feature>
<evidence type="ECO:0000256" key="2">
    <source>
        <dbReference type="ARBA" id="ARBA00022475"/>
    </source>
</evidence>
<dbReference type="PANTHER" id="PTHR43124:SF3">
    <property type="entry name" value="CHLORAMPHENICOL EFFLUX PUMP RV0191"/>
    <property type="match status" value="1"/>
</dbReference>
<feature type="transmembrane region" description="Helical" evidence="7">
    <location>
        <begin position="313"/>
        <end position="333"/>
    </location>
</feature>